<gene>
    <name evidence="1" type="ORF">G4P62_003684</name>
</gene>
<dbReference type="GO" id="GO:0005634">
    <property type="term" value="C:nucleus"/>
    <property type="evidence" value="ECO:0007669"/>
    <property type="project" value="TreeGrafter"/>
</dbReference>
<proteinExistence type="predicted"/>
<comment type="caution">
    <text evidence="1">The sequence shown here is derived from an EMBL/GenBank/DDBJ whole genome shotgun (WGS) entry which is preliminary data.</text>
</comment>
<dbReference type="PANTHER" id="PTHR46169">
    <property type="entry name" value="DNA REPLICATION-RELATED ELEMENT FACTOR, ISOFORM A"/>
    <property type="match status" value="1"/>
</dbReference>
<evidence type="ECO:0000313" key="1">
    <source>
        <dbReference type="EMBL" id="KAF7229533.1"/>
    </source>
</evidence>
<accession>A0A9D2Z179</accession>
<dbReference type="EMBL" id="JAAVVJ010000002">
    <property type="protein sequence ID" value="KAF7229533.1"/>
    <property type="molecule type" value="Genomic_DNA"/>
</dbReference>
<name>A0A9D2Z179_NOTFU</name>
<dbReference type="PANTHER" id="PTHR46169:SF15">
    <property type="entry name" value="INNER CENTROMERE PROTEIN A-LIKE ISOFORM X1-RELATED"/>
    <property type="match status" value="1"/>
</dbReference>
<dbReference type="SUPFAM" id="SSF140996">
    <property type="entry name" value="Hermes dimerisation domain"/>
    <property type="match status" value="1"/>
</dbReference>
<feature type="non-terminal residue" evidence="1">
    <location>
        <position position="119"/>
    </location>
</feature>
<dbReference type="AlphaFoldDB" id="A0A9D2Z179"/>
<reference evidence="1" key="1">
    <citation type="submission" date="2020-03" db="EMBL/GenBank/DDBJ databases">
        <title>Intra-Species Differences in Population Size shape Life History and Genome Evolution.</title>
        <authorList>
            <person name="Willemsen D."/>
            <person name="Cui R."/>
            <person name="Valenzano D.R."/>
        </authorList>
    </citation>
    <scope>NUCLEOTIDE SEQUENCE</scope>
    <source>
        <strain evidence="1">GRZ</strain>
        <tissue evidence="1">Whole</tissue>
    </source>
</reference>
<dbReference type="InterPro" id="IPR052717">
    <property type="entry name" value="Vacuolar_transposase_reg"/>
</dbReference>
<dbReference type="Proteomes" id="UP000822369">
    <property type="component" value="Chromosome 2"/>
</dbReference>
<organism evidence="1 2">
    <name type="scientific">Nothobranchius furzeri</name>
    <name type="common">Turquoise killifish</name>
    <dbReference type="NCBI Taxonomy" id="105023"/>
    <lineage>
        <taxon>Eukaryota</taxon>
        <taxon>Metazoa</taxon>
        <taxon>Chordata</taxon>
        <taxon>Craniata</taxon>
        <taxon>Vertebrata</taxon>
        <taxon>Euteleostomi</taxon>
        <taxon>Actinopterygii</taxon>
        <taxon>Neopterygii</taxon>
        <taxon>Teleostei</taxon>
        <taxon>Neoteleostei</taxon>
        <taxon>Acanthomorphata</taxon>
        <taxon>Ovalentaria</taxon>
        <taxon>Atherinomorphae</taxon>
        <taxon>Cyprinodontiformes</taxon>
        <taxon>Nothobranchiidae</taxon>
        <taxon>Nothobranchius</taxon>
    </lineage>
</organism>
<dbReference type="Gene3D" id="1.10.10.1070">
    <property type="entry name" value="Zinc finger, BED domain-containing"/>
    <property type="match status" value="1"/>
</dbReference>
<evidence type="ECO:0000313" key="2">
    <source>
        <dbReference type="Proteomes" id="UP000822369"/>
    </source>
</evidence>
<dbReference type="GO" id="GO:0006357">
    <property type="term" value="P:regulation of transcription by RNA polymerase II"/>
    <property type="evidence" value="ECO:0007669"/>
    <property type="project" value="TreeGrafter"/>
</dbReference>
<protein>
    <submittedName>
        <fullName evidence="1">Transcript variant X4</fullName>
    </submittedName>
</protein>
<sequence length="119" mass="13499">RAKHENEEEAKTPRTNTESRKIALDQAVLNFIIKDCQPLSIVESEGFRRLIQVLDPSYTLPTRKTVKEMMAKKHAEELERVKRGVQQAVAIICGSSLIKRLADKPPMQQLTRSLRSSAT</sequence>